<dbReference type="Gene3D" id="3.40.190.10">
    <property type="entry name" value="Periplasmic binding protein-like II"/>
    <property type="match status" value="2"/>
</dbReference>
<gene>
    <name evidence="2" type="ORF">Q3O60_08110</name>
</gene>
<sequence>MNAWSVAVLWFGSMLMIQSAAGYSGEHPELLFLTEHSPPGQYLDQSGQVAGVTVELIQQLKQRVGQSGSIELLPWARAFEIANTHPSIALFETARTTEREKLFQWVGPLKYVQTSLYGRADRFEHHDKNVRLNPNLIACEYRSSLHVSRLQQYGFEEGRNLVLTLSHGDCFQMLILERVDLIVLHDAAVTERQQQLQASNQTDLVKLQPIREVELYLAFSRDISSEQVAIWQQALAQSYLDGTMRGLYQGIYAESMLERLEQWAEQVVGN</sequence>
<evidence type="ECO:0000259" key="1">
    <source>
        <dbReference type="Pfam" id="PF00497"/>
    </source>
</evidence>
<evidence type="ECO:0000313" key="3">
    <source>
        <dbReference type="Proteomes" id="UP001231616"/>
    </source>
</evidence>
<evidence type="ECO:0000313" key="2">
    <source>
        <dbReference type="EMBL" id="MDP4536148.1"/>
    </source>
</evidence>
<dbReference type="SUPFAM" id="SSF53850">
    <property type="entry name" value="Periplasmic binding protein-like II"/>
    <property type="match status" value="1"/>
</dbReference>
<dbReference type="RefSeq" id="WP_305893413.1">
    <property type="nucleotide sequence ID" value="NZ_JAUZVZ010000009.1"/>
</dbReference>
<dbReference type="Proteomes" id="UP001231616">
    <property type="component" value="Unassembled WGS sequence"/>
</dbReference>
<organism evidence="2 3">
    <name type="scientific">Alkalimonas collagenimarina</name>
    <dbReference type="NCBI Taxonomy" id="400390"/>
    <lineage>
        <taxon>Bacteria</taxon>
        <taxon>Pseudomonadati</taxon>
        <taxon>Pseudomonadota</taxon>
        <taxon>Gammaproteobacteria</taxon>
        <taxon>Alkalimonas</taxon>
    </lineage>
</organism>
<comment type="caution">
    <text evidence="2">The sequence shown here is derived from an EMBL/GenBank/DDBJ whole genome shotgun (WGS) entry which is preliminary data.</text>
</comment>
<proteinExistence type="predicted"/>
<protein>
    <submittedName>
        <fullName evidence="2">ABC transporter substrate-binding protein</fullName>
    </submittedName>
</protein>
<keyword evidence="3" id="KW-1185">Reference proteome</keyword>
<feature type="domain" description="Solute-binding protein family 3/N-terminal" evidence="1">
    <location>
        <begin position="35"/>
        <end position="249"/>
    </location>
</feature>
<name>A0ABT9GYL4_9GAMM</name>
<dbReference type="EMBL" id="JAUZVZ010000009">
    <property type="protein sequence ID" value="MDP4536148.1"/>
    <property type="molecule type" value="Genomic_DNA"/>
</dbReference>
<accession>A0ABT9GYL4</accession>
<reference evidence="2 3" key="1">
    <citation type="submission" date="2023-08" db="EMBL/GenBank/DDBJ databases">
        <authorList>
            <person name="Joshi A."/>
            <person name="Thite S."/>
        </authorList>
    </citation>
    <scope>NUCLEOTIDE SEQUENCE [LARGE SCALE GENOMIC DNA]</scope>
    <source>
        <strain evidence="2 3">AC40</strain>
    </source>
</reference>
<dbReference type="PANTHER" id="PTHR38834">
    <property type="entry name" value="PERIPLASMIC SUBSTRATE BINDING PROTEIN FAMILY 3"/>
    <property type="match status" value="1"/>
</dbReference>
<dbReference type="PANTHER" id="PTHR38834:SF3">
    <property type="entry name" value="SOLUTE-BINDING PROTEIN FAMILY 3_N-TERMINAL DOMAIN-CONTAINING PROTEIN"/>
    <property type="match status" value="1"/>
</dbReference>
<dbReference type="Pfam" id="PF00497">
    <property type="entry name" value="SBP_bac_3"/>
    <property type="match status" value="1"/>
</dbReference>
<dbReference type="InterPro" id="IPR001638">
    <property type="entry name" value="Solute-binding_3/MltF_N"/>
</dbReference>